<gene>
    <name evidence="13" type="ORF">N6H18_12045</name>
</gene>
<feature type="domain" description="Peptidase M50" evidence="12">
    <location>
        <begin position="55"/>
        <end position="250"/>
    </location>
</feature>
<comment type="similarity">
    <text evidence="3">Belongs to the peptidase M50B family.</text>
</comment>
<dbReference type="Pfam" id="PF02163">
    <property type="entry name" value="Peptidase_M50"/>
    <property type="match status" value="1"/>
</dbReference>
<evidence type="ECO:0000256" key="8">
    <source>
        <dbReference type="ARBA" id="ARBA00022989"/>
    </source>
</evidence>
<feature type="transmembrane region" description="Helical" evidence="11">
    <location>
        <begin position="44"/>
        <end position="65"/>
    </location>
</feature>
<proteinExistence type="inferred from homology"/>
<evidence type="ECO:0000256" key="10">
    <source>
        <dbReference type="SAM" id="MobiDB-lite"/>
    </source>
</evidence>
<evidence type="ECO:0000259" key="12">
    <source>
        <dbReference type="Pfam" id="PF02163"/>
    </source>
</evidence>
<feature type="transmembrane region" description="Helical" evidence="11">
    <location>
        <begin position="85"/>
        <end position="106"/>
    </location>
</feature>
<evidence type="ECO:0000256" key="3">
    <source>
        <dbReference type="ARBA" id="ARBA00007931"/>
    </source>
</evidence>
<feature type="transmembrane region" description="Helical" evidence="11">
    <location>
        <begin position="322"/>
        <end position="343"/>
    </location>
</feature>
<dbReference type="RefSeq" id="WP_262308526.1">
    <property type="nucleotide sequence ID" value="NZ_CP106679.1"/>
</dbReference>
<keyword evidence="7" id="KW-0809">Transit peptide</keyword>
<name>A0ABY6CKP4_9BACT</name>
<dbReference type="GO" id="GO:0006508">
    <property type="term" value="P:proteolysis"/>
    <property type="evidence" value="ECO:0007669"/>
    <property type="project" value="UniProtKB-KW"/>
</dbReference>
<evidence type="ECO:0000256" key="11">
    <source>
        <dbReference type="SAM" id="Phobius"/>
    </source>
</evidence>
<organism evidence="13 14">
    <name type="scientific">Reichenbachiella agarivorans</name>
    <dbReference type="NCBI Taxonomy" id="2979464"/>
    <lineage>
        <taxon>Bacteria</taxon>
        <taxon>Pseudomonadati</taxon>
        <taxon>Bacteroidota</taxon>
        <taxon>Cytophagia</taxon>
        <taxon>Cytophagales</taxon>
        <taxon>Reichenbachiellaceae</taxon>
        <taxon>Reichenbachiella</taxon>
    </lineage>
</organism>
<accession>A0ABY6CKP4</accession>
<feature type="region of interest" description="Disordered" evidence="10">
    <location>
        <begin position="379"/>
        <end position="399"/>
    </location>
</feature>
<dbReference type="InterPro" id="IPR044838">
    <property type="entry name" value="EGY1-like"/>
</dbReference>
<evidence type="ECO:0000256" key="5">
    <source>
        <dbReference type="ARBA" id="ARBA00022692"/>
    </source>
</evidence>
<dbReference type="InterPro" id="IPR008915">
    <property type="entry name" value="Peptidase_M50"/>
</dbReference>
<feature type="transmembrane region" description="Helical" evidence="11">
    <location>
        <begin position="118"/>
        <end position="141"/>
    </location>
</feature>
<dbReference type="GO" id="GO:0008233">
    <property type="term" value="F:peptidase activity"/>
    <property type="evidence" value="ECO:0007669"/>
    <property type="project" value="UniProtKB-KW"/>
</dbReference>
<evidence type="ECO:0000256" key="9">
    <source>
        <dbReference type="ARBA" id="ARBA00023136"/>
    </source>
</evidence>
<feature type="transmembrane region" description="Helical" evidence="11">
    <location>
        <begin position="270"/>
        <end position="287"/>
    </location>
</feature>
<keyword evidence="6" id="KW-0378">Hydrolase</keyword>
<reference evidence="13" key="1">
    <citation type="submission" date="2022-09" db="EMBL/GenBank/DDBJ databases">
        <title>Comparative genomics and taxonomic characterization of three novel marine species of genus Reichenbachiella exhibiting antioxidant and polysaccharide degradation activities.</title>
        <authorList>
            <person name="Muhammad N."/>
            <person name="Lee Y.-J."/>
            <person name="Ko J."/>
            <person name="Kim S.-G."/>
        </authorList>
    </citation>
    <scope>NUCLEOTIDE SEQUENCE</scope>
    <source>
        <strain evidence="13">BKB1-1</strain>
    </source>
</reference>
<dbReference type="PANTHER" id="PTHR31412">
    <property type="entry name" value="ZINC METALLOPROTEASE EGY1"/>
    <property type="match status" value="1"/>
</dbReference>
<evidence type="ECO:0000256" key="4">
    <source>
        <dbReference type="ARBA" id="ARBA00022670"/>
    </source>
</evidence>
<evidence type="ECO:0000256" key="1">
    <source>
        <dbReference type="ARBA" id="ARBA00001947"/>
    </source>
</evidence>
<sequence>MSDHKSNKQLYIQISLFILTIITTTISGAEWISGKSLLFGEETVGWTEFMTGFTFSIPFLLILTVHEFGHYFTAQYHKVKVTLPYYIPLWLGFIGSPSIGTMGAFIKIKERVDSRKKYFDIGIAGPLAGFVVAFFVIWYGFATLPSLDYIYQIHPEYEQWGENYAEHAYDEGSLVFVLGPNLLFSFFENYVVSDPKLIPHAYEMIHYPYLFAGYLALFFTALNLLPIGQLDGGHILYGLIGPTKHRLFSKVFFLIFVYYAGLGIASPYQLSNWMMDEALYVGFLYLSLHHFSSEKRERLMYALGIFAAQLVTVYFFPLAEGYTGWLLFSFILGRVMGIYHPPVLIDTPLNLKRKVLGWMALVVFVLCFSPKPFDIVETQSKEDKSATPTIRSETNPSPY</sequence>
<feature type="transmembrane region" description="Helical" evidence="11">
    <location>
        <begin position="299"/>
        <end position="316"/>
    </location>
</feature>
<keyword evidence="14" id="KW-1185">Reference proteome</keyword>
<evidence type="ECO:0000256" key="7">
    <source>
        <dbReference type="ARBA" id="ARBA00022946"/>
    </source>
</evidence>
<dbReference type="Proteomes" id="UP001065174">
    <property type="component" value="Chromosome"/>
</dbReference>
<feature type="compositionally biased region" description="Polar residues" evidence="10">
    <location>
        <begin position="386"/>
        <end position="399"/>
    </location>
</feature>
<keyword evidence="9 11" id="KW-0472">Membrane</keyword>
<comment type="subcellular location">
    <subcellularLocation>
        <location evidence="2">Membrane</location>
        <topology evidence="2">Multi-pass membrane protein</topology>
    </subcellularLocation>
</comment>
<evidence type="ECO:0000256" key="6">
    <source>
        <dbReference type="ARBA" id="ARBA00022801"/>
    </source>
</evidence>
<dbReference type="EMBL" id="CP106679">
    <property type="protein sequence ID" value="UXP31082.1"/>
    <property type="molecule type" value="Genomic_DNA"/>
</dbReference>
<keyword evidence="5 11" id="KW-0812">Transmembrane</keyword>
<evidence type="ECO:0000256" key="2">
    <source>
        <dbReference type="ARBA" id="ARBA00004141"/>
    </source>
</evidence>
<keyword evidence="8 11" id="KW-1133">Transmembrane helix</keyword>
<keyword evidence="4 13" id="KW-0645">Protease</keyword>
<comment type="cofactor">
    <cofactor evidence="1">
        <name>Zn(2+)</name>
        <dbReference type="ChEBI" id="CHEBI:29105"/>
    </cofactor>
</comment>
<feature type="transmembrane region" description="Helical" evidence="11">
    <location>
        <begin position="12"/>
        <end position="32"/>
    </location>
</feature>
<dbReference type="PANTHER" id="PTHR31412:SF0">
    <property type="entry name" value="ZINC METALLOPROTEASE EGY1, CHLOROPLASTIC-RELATED"/>
    <property type="match status" value="1"/>
</dbReference>
<feature type="transmembrane region" description="Helical" evidence="11">
    <location>
        <begin position="207"/>
        <end position="226"/>
    </location>
</feature>
<feature type="transmembrane region" description="Helical" evidence="11">
    <location>
        <begin position="247"/>
        <end position="264"/>
    </location>
</feature>
<evidence type="ECO:0000313" key="13">
    <source>
        <dbReference type="EMBL" id="UXP31082.1"/>
    </source>
</evidence>
<dbReference type="CDD" id="cd06160">
    <property type="entry name" value="S2P-M50_like_2"/>
    <property type="match status" value="1"/>
</dbReference>
<protein>
    <submittedName>
        <fullName evidence="13">Site-2 protease family protein</fullName>
    </submittedName>
</protein>
<evidence type="ECO:0000313" key="14">
    <source>
        <dbReference type="Proteomes" id="UP001065174"/>
    </source>
</evidence>